<evidence type="ECO:0000256" key="14">
    <source>
        <dbReference type="ARBA" id="ARBA00048988"/>
    </source>
</evidence>
<comment type="caution">
    <text evidence="18">The sequence shown here is derived from an EMBL/GenBank/DDBJ whole genome shotgun (WGS) entry which is preliminary data.</text>
</comment>
<dbReference type="PROSITE" id="PS51217">
    <property type="entry name" value="UVRD_HELICASE_CTER"/>
    <property type="match status" value="1"/>
</dbReference>
<dbReference type="GO" id="GO:0004527">
    <property type="term" value="F:exonuclease activity"/>
    <property type="evidence" value="ECO:0007669"/>
    <property type="project" value="UniProtKB-KW"/>
</dbReference>
<evidence type="ECO:0000256" key="1">
    <source>
        <dbReference type="ARBA" id="ARBA00009922"/>
    </source>
</evidence>
<dbReference type="PANTHER" id="PTHR11070">
    <property type="entry name" value="UVRD / RECB / PCRA DNA HELICASE FAMILY MEMBER"/>
    <property type="match status" value="1"/>
</dbReference>
<feature type="binding site" evidence="15">
    <location>
        <begin position="32"/>
        <end position="39"/>
    </location>
    <ligand>
        <name>ATP</name>
        <dbReference type="ChEBI" id="CHEBI:30616"/>
    </ligand>
</feature>
<evidence type="ECO:0000256" key="9">
    <source>
        <dbReference type="ARBA" id="ARBA00023125"/>
    </source>
</evidence>
<dbReference type="EMBL" id="MFUE01000009">
    <property type="protein sequence ID" value="OGI77848.1"/>
    <property type="molecule type" value="Genomic_DNA"/>
</dbReference>
<evidence type="ECO:0000259" key="16">
    <source>
        <dbReference type="PROSITE" id="PS51198"/>
    </source>
</evidence>
<dbReference type="Gene3D" id="1.10.486.10">
    <property type="entry name" value="PCRA, domain 4"/>
    <property type="match status" value="1"/>
</dbReference>
<dbReference type="Gene3D" id="3.90.320.10">
    <property type="match status" value="1"/>
</dbReference>
<protein>
    <recommendedName>
        <fullName evidence="13">DNA 3'-5' helicase</fullName>
        <ecNumber evidence="13">5.6.2.4</ecNumber>
    </recommendedName>
</protein>
<dbReference type="AlphaFoldDB" id="A0A1F6W7F4"/>
<comment type="similarity">
    <text evidence="1">Belongs to the helicase family. UvrD subfamily.</text>
</comment>
<dbReference type="PANTHER" id="PTHR11070:SF2">
    <property type="entry name" value="ATP-DEPENDENT DNA HELICASE SRS2"/>
    <property type="match status" value="1"/>
</dbReference>
<evidence type="ECO:0000256" key="8">
    <source>
        <dbReference type="ARBA" id="ARBA00022840"/>
    </source>
</evidence>
<evidence type="ECO:0000256" key="7">
    <source>
        <dbReference type="ARBA" id="ARBA00022839"/>
    </source>
</evidence>
<evidence type="ECO:0000313" key="19">
    <source>
        <dbReference type="Proteomes" id="UP000177777"/>
    </source>
</evidence>
<evidence type="ECO:0000256" key="15">
    <source>
        <dbReference type="PROSITE-ProRule" id="PRU00560"/>
    </source>
</evidence>
<keyword evidence="6 15" id="KW-0347">Helicase</keyword>
<reference evidence="18 19" key="1">
    <citation type="journal article" date="2016" name="Nat. Commun.">
        <title>Thousands of microbial genomes shed light on interconnected biogeochemical processes in an aquifer system.</title>
        <authorList>
            <person name="Anantharaman K."/>
            <person name="Brown C.T."/>
            <person name="Hug L.A."/>
            <person name="Sharon I."/>
            <person name="Castelle C.J."/>
            <person name="Probst A.J."/>
            <person name="Thomas B.C."/>
            <person name="Singh A."/>
            <person name="Wilkins M.J."/>
            <person name="Karaoz U."/>
            <person name="Brodie E.L."/>
            <person name="Williams K.H."/>
            <person name="Hubbard S.S."/>
            <person name="Banfield J.F."/>
        </authorList>
    </citation>
    <scope>NUCLEOTIDE SEQUENCE [LARGE SCALE GENOMIC DNA]</scope>
</reference>
<evidence type="ECO:0000256" key="11">
    <source>
        <dbReference type="ARBA" id="ARBA00023235"/>
    </source>
</evidence>
<dbReference type="InterPro" id="IPR000212">
    <property type="entry name" value="DNA_helicase_UvrD/REP"/>
</dbReference>
<dbReference type="STRING" id="1801754.A3D42_01390"/>
<dbReference type="GO" id="GO:0003677">
    <property type="term" value="F:DNA binding"/>
    <property type="evidence" value="ECO:0007669"/>
    <property type="project" value="UniProtKB-KW"/>
</dbReference>
<evidence type="ECO:0000256" key="2">
    <source>
        <dbReference type="ARBA" id="ARBA00022722"/>
    </source>
</evidence>
<proteinExistence type="inferred from homology"/>
<dbReference type="Pfam" id="PF12705">
    <property type="entry name" value="PDDEXK_1"/>
    <property type="match status" value="1"/>
</dbReference>
<name>A0A1F6W7F4_9BACT</name>
<accession>A0A1F6W7F4</accession>
<keyword evidence="8 15" id="KW-0067">ATP-binding</keyword>
<dbReference type="InterPro" id="IPR011604">
    <property type="entry name" value="PDDEXK-like_dom_sf"/>
</dbReference>
<feature type="domain" description="UvrD-like helicase C-terminal" evidence="17">
    <location>
        <begin position="332"/>
        <end position="598"/>
    </location>
</feature>
<evidence type="ECO:0000256" key="5">
    <source>
        <dbReference type="ARBA" id="ARBA00022801"/>
    </source>
</evidence>
<keyword evidence="4" id="KW-0227">DNA damage</keyword>
<dbReference type="GO" id="GO:0005524">
    <property type="term" value="F:ATP binding"/>
    <property type="evidence" value="ECO:0007669"/>
    <property type="project" value="UniProtKB-UniRule"/>
</dbReference>
<dbReference type="EC" id="5.6.2.4" evidence="13"/>
<evidence type="ECO:0000256" key="13">
    <source>
        <dbReference type="ARBA" id="ARBA00034808"/>
    </source>
</evidence>
<evidence type="ECO:0000256" key="3">
    <source>
        <dbReference type="ARBA" id="ARBA00022741"/>
    </source>
</evidence>
<gene>
    <name evidence="18" type="ORF">A3D42_01390</name>
</gene>
<keyword evidence="7" id="KW-0269">Exonuclease</keyword>
<dbReference type="InterPro" id="IPR014016">
    <property type="entry name" value="UvrD-like_ATP-bd"/>
</dbReference>
<comment type="catalytic activity">
    <reaction evidence="14">
        <text>ATP + H2O = ADP + phosphate + H(+)</text>
        <dbReference type="Rhea" id="RHEA:13065"/>
        <dbReference type="ChEBI" id="CHEBI:15377"/>
        <dbReference type="ChEBI" id="CHEBI:15378"/>
        <dbReference type="ChEBI" id="CHEBI:30616"/>
        <dbReference type="ChEBI" id="CHEBI:43474"/>
        <dbReference type="ChEBI" id="CHEBI:456216"/>
        <dbReference type="EC" id="5.6.2.4"/>
    </reaction>
</comment>
<dbReference type="Proteomes" id="UP000177777">
    <property type="component" value="Unassembled WGS sequence"/>
</dbReference>
<keyword evidence="11" id="KW-0413">Isomerase</keyword>
<keyword evidence="9" id="KW-0238">DNA-binding</keyword>
<evidence type="ECO:0000259" key="17">
    <source>
        <dbReference type="PROSITE" id="PS51217"/>
    </source>
</evidence>
<keyword evidence="2" id="KW-0540">Nuclease</keyword>
<evidence type="ECO:0000256" key="4">
    <source>
        <dbReference type="ARBA" id="ARBA00022763"/>
    </source>
</evidence>
<dbReference type="InterPro" id="IPR013986">
    <property type="entry name" value="DExx_box_DNA_helicase_dom_sf"/>
</dbReference>
<dbReference type="PROSITE" id="PS51198">
    <property type="entry name" value="UVRD_HELICASE_ATP_BIND"/>
    <property type="match status" value="1"/>
</dbReference>
<dbReference type="SUPFAM" id="SSF52540">
    <property type="entry name" value="P-loop containing nucleoside triphosphate hydrolases"/>
    <property type="match status" value="1"/>
</dbReference>
<dbReference type="CDD" id="cd17932">
    <property type="entry name" value="DEXQc_UvrD"/>
    <property type="match status" value="1"/>
</dbReference>
<keyword evidence="10" id="KW-0234">DNA repair</keyword>
<feature type="domain" description="UvrD-like helicase ATP-binding" evidence="16">
    <location>
        <begin position="11"/>
        <end position="331"/>
    </location>
</feature>
<evidence type="ECO:0000256" key="10">
    <source>
        <dbReference type="ARBA" id="ARBA00023204"/>
    </source>
</evidence>
<dbReference type="GO" id="GO:0000725">
    <property type="term" value="P:recombinational repair"/>
    <property type="evidence" value="ECO:0007669"/>
    <property type="project" value="TreeGrafter"/>
</dbReference>
<dbReference type="Gene3D" id="1.10.10.160">
    <property type="match status" value="1"/>
</dbReference>
<sequence length="968" mass="111371">MNNKTFETEYKKLNSRQKEAVDWIEGPVMVVAGPGTGKTQVLALRIGNILKKTDTKSDSILCLTFTNSAVASMRERLRRYIGSEASKVKVATFHSFGMDMLGKYFQALGLREEPKLLDEKDAVSLFDDILYENDWEHIRPRSDSSRYFRDLRSLISILKREGISPEDFKKEIKSEIEFVSKDPSSLSSRGERKGELKKDAERKIESLRRSLEAAKFYYVYEEKKKEKNLFDYDDILKSLVSIVRESEEAAEEMRLNFLYVLVDEHQDSSGAQNEFLKAVWGIVEKPNIFVVGDDRQLIYGFGGASLEYFENFKHTFGKAKLITLVENYRSTQKILDSSHALLESVITKEKLKSKSKVSHAMRLVEAYYPRDEIICAGMEIREKIKNGIDPNEIAVLLPKNRQVRSAIAILKDMGIPVAGGWMIDFFDLPETTALIRVLKILAHPDDGQVLAESIFDKHSMIPPIRSHEFIKANNMREFSLLNLKDTSTLFPSEVNAWLGKLKTWLAFSSQPIYSLIQKIGAEFLLDTATNHGDLISRIEVIRTMLHLALSRIEKNPKLTLGDFLDFLGRMEIYGEDIPLAVFSPDDGVKVLTLHGSKGLEFDYVWIGHMDQKSFFSRHYGGFALPESFDERIEKRNMEVLKRELYVAITRAKRFCVISFSLFSYTGSDQELAHIVSDISSDFEKQSAKETEKNILKNDPRAYVAGPGKNEKNKEKHTSLDDLKKIVAQDYESRKVSVSLLNNFFECPWKWYFRSLLQLPGLKTESLEFGDKVHKAIDKILKLKKVILPEEKEVAKVVSFWVKNRLKEITEDRENEQPVSFTDKRFPHLSIYGRIDLIEKLGGKNVRVTDFKTGSPKKKIDIEKRDDEGRLSNLARQLAMYTYLLSGTPKWGKVKVAESRLEYLEAKDPKEMIYTHAVTSEEIELLIKDIYDYDELVKKGEWVNRSCRYNSYGKVTECEYCKMAEIYKK</sequence>
<dbReference type="GO" id="GO:0043138">
    <property type="term" value="F:3'-5' DNA helicase activity"/>
    <property type="evidence" value="ECO:0007669"/>
    <property type="project" value="UniProtKB-EC"/>
</dbReference>
<dbReference type="Gene3D" id="3.40.50.300">
    <property type="entry name" value="P-loop containing nucleotide triphosphate hydrolases"/>
    <property type="match status" value="2"/>
</dbReference>
<dbReference type="InterPro" id="IPR038726">
    <property type="entry name" value="PDDEXK_AddAB-type"/>
</dbReference>
<keyword evidence="5 15" id="KW-0378">Hydrolase</keyword>
<comment type="catalytic activity">
    <reaction evidence="12">
        <text>Couples ATP hydrolysis with the unwinding of duplex DNA by translocating in the 3'-5' direction.</text>
        <dbReference type="EC" id="5.6.2.4"/>
    </reaction>
</comment>
<keyword evidence="3 15" id="KW-0547">Nucleotide-binding</keyword>
<evidence type="ECO:0000313" key="18">
    <source>
        <dbReference type="EMBL" id="OGI77848.1"/>
    </source>
</evidence>
<dbReference type="Pfam" id="PF13361">
    <property type="entry name" value="UvrD_C"/>
    <property type="match status" value="1"/>
</dbReference>
<evidence type="ECO:0000256" key="6">
    <source>
        <dbReference type="ARBA" id="ARBA00022806"/>
    </source>
</evidence>
<evidence type="ECO:0000256" key="12">
    <source>
        <dbReference type="ARBA" id="ARBA00034617"/>
    </source>
</evidence>
<dbReference type="Pfam" id="PF00580">
    <property type="entry name" value="UvrD-helicase"/>
    <property type="match status" value="1"/>
</dbReference>
<dbReference type="InterPro" id="IPR027417">
    <property type="entry name" value="P-loop_NTPase"/>
</dbReference>
<organism evidence="18 19">
    <name type="scientific">Candidatus Nomurabacteria bacterium RIFCSPHIGHO2_02_FULL_41_18</name>
    <dbReference type="NCBI Taxonomy" id="1801754"/>
    <lineage>
        <taxon>Bacteria</taxon>
        <taxon>Candidatus Nomuraibacteriota</taxon>
    </lineage>
</organism>
<dbReference type="InterPro" id="IPR014017">
    <property type="entry name" value="DNA_helicase_UvrD-like_C"/>
</dbReference>